<comment type="similarity">
    <text evidence="2 15">Belongs to the TGF-beta family.</text>
</comment>
<proteinExistence type="inferred from homology"/>
<dbReference type="CDD" id="cd13759">
    <property type="entry name" value="TGF_beta_NODAL"/>
    <property type="match status" value="1"/>
</dbReference>
<evidence type="ECO:0000256" key="1">
    <source>
        <dbReference type="ARBA" id="ARBA00004613"/>
    </source>
</evidence>
<organism evidence="19">
    <name type="scientific">Xenopus tropicalis</name>
    <name type="common">Western clawed frog</name>
    <name type="synonym">Silurana tropicalis</name>
    <dbReference type="NCBI Taxonomy" id="8364"/>
    <lineage>
        <taxon>Eukaryota</taxon>
        <taxon>Metazoa</taxon>
        <taxon>Chordata</taxon>
        <taxon>Craniata</taxon>
        <taxon>Vertebrata</taxon>
        <taxon>Euteleostomi</taxon>
        <taxon>Amphibia</taxon>
        <taxon>Batrachia</taxon>
        <taxon>Anura</taxon>
        <taxon>Pipoidea</taxon>
        <taxon>Pipidae</taxon>
        <taxon>Xenopodinae</taxon>
        <taxon>Xenopus</taxon>
        <taxon>Silurana</taxon>
    </lineage>
</organism>
<dbReference type="SUPFAM" id="SSF57501">
    <property type="entry name" value="Cystine-knot cytokines"/>
    <property type="match status" value="1"/>
</dbReference>
<name>F7B5A8_XENTR</name>
<evidence type="ECO:0000256" key="9">
    <source>
        <dbReference type="ARBA" id="ARBA00023157"/>
    </source>
</evidence>
<evidence type="ECO:0000256" key="10">
    <source>
        <dbReference type="ARBA" id="ARBA00023180"/>
    </source>
</evidence>
<keyword evidence="7" id="KW-0732">Signal</keyword>
<evidence type="ECO:0000256" key="16">
    <source>
        <dbReference type="SAM" id="MobiDB-lite"/>
    </source>
</evidence>
<comment type="function">
    <text evidence="11">Cooperation and regulatory loops of multiple nodals are essential for mesendoderm patterning in early embryos. Essential for mesoderm formation and axial patterning during embryonic development. Activates the activin-like signaling pathway to induce dorsal and ventral mesoderm in animal cap ectoderm. In addition, also dorsalizes ventral marginal zone (VMZ) tissues during gastrulation. Acts in a downstream signaling cascade via cripto and cer1 to mediate cardiogenesis in embryonic mesoderm. Directs the orientation of the left-right axis by driving the left-specific gene cascade in the left lateral plate mesoderm.</text>
</comment>
<dbReference type="Gene3D" id="2.10.90.10">
    <property type="entry name" value="Cystine-knot cytokines"/>
    <property type="match status" value="1"/>
</dbReference>
<evidence type="ECO:0000256" key="7">
    <source>
        <dbReference type="ARBA" id="ARBA00022729"/>
    </source>
</evidence>
<protein>
    <recommendedName>
        <fullName evidence="13">Nodal homolog</fullName>
    </recommendedName>
    <alternativeName>
        <fullName evidence="14">Nodal-related protein 1</fullName>
    </alternativeName>
</protein>
<comment type="subunit">
    <text evidence="12">Homodimer; disulfide-linked. Interacts with, and is inhibited by cer1 and gdf10/bmp3b.</text>
</comment>
<dbReference type="Bgee" id="ENSXETG00000009008">
    <property type="expression patterns" value="Expressed in archenteron roof and 4 other cell types or tissues"/>
</dbReference>
<dbReference type="PROSITE" id="PS00250">
    <property type="entry name" value="TGF_BETA_1"/>
    <property type="match status" value="1"/>
</dbReference>
<accession>F7B5A8</accession>
<evidence type="ECO:0000313" key="19">
    <source>
        <dbReference type="Ensembl" id="ENSXETP00000019726"/>
    </source>
</evidence>
<keyword evidence="9" id="KW-1015">Disulfide bond</keyword>
<dbReference type="InterPro" id="IPR029034">
    <property type="entry name" value="Cystine-knot_cytokine"/>
</dbReference>
<evidence type="ECO:0000256" key="11">
    <source>
        <dbReference type="ARBA" id="ARBA00053842"/>
    </source>
</evidence>
<dbReference type="GO" id="GO:0007369">
    <property type="term" value="P:gastrulation"/>
    <property type="evidence" value="ECO:0007669"/>
    <property type="project" value="UniProtKB-ARBA"/>
</dbReference>
<evidence type="ECO:0000256" key="6">
    <source>
        <dbReference type="ARBA" id="ARBA00022685"/>
    </source>
</evidence>
<dbReference type="FunFam" id="2.10.90.10:FF:000026">
    <property type="entry name" value="Nodal homolog 3-A"/>
    <property type="match status" value="1"/>
</dbReference>
<evidence type="ECO:0000256" key="15">
    <source>
        <dbReference type="RuleBase" id="RU000354"/>
    </source>
</evidence>
<feature type="domain" description="TGF-beta family profile" evidence="18">
    <location>
        <begin position="312"/>
        <end position="440"/>
    </location>
</feature>
<dbReference type="InterPro" id="IPR001839">
    <property type="entry name" value="TGF-b_C"/>
</dbReference>
<keyword evidence="5" id="KW-0964">Secreted</keyword>
<evidence type="ECO:0000256" key="13">
    <source>
        <dbReference type="ARBA" id="ARBA00070418"/>
    </source>
</evidence>
<dbReference type="SMART" id="SM00204">
    <property type="entry name" value="TGFB"/>
    <property type="match status" value="1"/>
</dbReference>
<keyword evidence="17" id="KW-1133">Transmembrane helix</keyword>
<evidence type="ECO:0000256" key="4">
    <source>
        <dbReference type="ARBA" id="ARBA00022514"/>
    </source>
</evidence>
<dbReference type="HOGENOM" id="CLU_020515_1_1_1"/>
<keyword evidence="4" id="KW-0202">Cytokine</keyword>
<dbReference type="Pfam" id="PF00688">
    <property type="entry name" value="TGFb_propeptide"/>
    <property type="match status" value="1"/>
</dbReference>
<feature type="region of interest" description="Disordered" evidence="16">
    <location>
        <begin position="232"/>
        <end position="257"/>
    </location>
</feature>
<dbReference type="GO" id="GO:0005615">
    <property type="term" value="C:extracellular space"/>
    <property type="evidence" value="ECO:0007669"/>
    <property type="project" value="UniProtKB-KW"/>
</dbReference>
<dbReference type="InterPro" id="IPR017948">
    <property type="entry name" value="TGFb_CS"/>
</dbReference>
<dbReference type="Gene3D" id="2.60.120.970">
    <property type="match status" value="1"/>
</dbReference>
<keyword evidence="10" id="KW-0325">Glycoprotein</keyword>
<dbReference type="Ensembl" id="ENSXETT00000019726">
    <property type="protein sequence ID" value="ENSXETP00000019726"/>
    <property type="gene ID" value="ENSXETG00000009008"/>
</dbReference>
<reference evidence="19" key="2">
    <citation type="submission" date="2011-06" db="UniProtKB">
        <authorList>
            <consortium name="Ensembl"/>
        </authorList>
    </citation>
    <scope>IDENTIFICATION</scope>
</reference>
<keyword evidence="3" id="KW-0217">Developmental protein</keyword>
<evidence type="ECO:0000256" key="8">
    <source>
        <dbReference type="ARBA" id="ARBA00023030"/>
    </source>
</evidence>
<dbReference type="AlphaFoldDB" id="F7B5A8"/>
<comment type="subcellular location">
    <subcellularLocation>
        <location evidence="1">Secreted</location>
    </subcellularLocation>
</comment>
<keyword evidence="6" id="KW-0165">Cleavage on pair of basic residues</keyword>
<dbReference type="GO" id="GO:0048729">
    <property type="term" value="P:tissue morphogenesis"/>
    <property type="evidence" value="ECO:0007669"/>
    <property type="project" value="UniProtKB-ARBA"/>
</dbReference>
<dbReference type="PANTHER" id="PTHR11848:SF159">
    <property type="entry name" value="NODAL HOMOLOG"/>
    <property type="match status" value="1"/>
</dbReference>
<evidence type="ECO:0000259" key="18">
    <source>
        <dbReference type="PROSITE" id="PS51362"/>
    </source>
</evidence>
<keyword evidence="17" id="KW-0812">Transmembrane</keyword>
<feature type="transmembrane region" description="Helical" evidence="17">
    <location>
        <begin position="38"/>
        <end position="60"/>
    </location>
</feature>
<dbReference type="Pfam" id="PF00019">
    <property type="entry name" value="TGF_beta"/>
    <property type="match status" value="1"/>
</dbReference>
<keyword evidence="17" id="KW-0472">Membrane</keyword>
<dbReference type="GeneTree" id="ENSGT00940000160223"/>
<dbReference type="InterPro" id="IPR001111">
    <property type="entry name" value="TGF-b_propeptide"/>
</dbReference>
<evidence type="ECO:0000256" key="3">
    <source>
        <dbReference type="ARBA" id="ARBA00022473"/>
    </source>
</evidence>
<evidence type="ECO:0000256" key="5">
    <source>
        <dbReference type="ARBA" id="ARBA00022525"/>
    </source>
</evidence>
<dbReference type="InterPro" id="IPR015615">
    <property type="entry name" value="TGF-beta-rel"/>
</dbReference>
<dbReference type="PROSITE" id="PS51362">
    <property type="entry name" value="TGF_BETA_2"/>
    <property type="match status" value="1"/>
</dbReference>
<evidence type="ECO:0000256" key="2">
    <source>
        <dbReference type="ARBA" id="ARBA00006656"/>
    </source>
</evidence>
<gene>
    <name evidence="19" type="primary">nodal1</name>
</gene>
<dbReference type="FunFam" id="2.60.120.970:FF:000040">
    <property type="entry name" value="Nodal homolog 5"/>
    <property type="match status" value="1"/>
</dbReference>
<sequence length="440" mass="50350">MAAHFYIKSGECSVCSVWERASERVTSPRKRENSSTRMAFLTAVLCFGFACMVQGVPSWLESRIPLLGSSVASKHPSLLDGNRHHRDLKYPFYMMQLYQNLVMANDTGLARGHNTATKEYDTVLSLFAKRCTESEKRWTLSFDMSAVSKSSELKLAELRIQLPHIEMSHNVTVDVYHTRDGEENLYLGSFEANPFSTKGSPWKVFNVTRILQHYFKEGQDIKSEYLRTKDRAERGSGMSSAEFLDSPGDSPQYNPHHTPLRRYLSTEGVMLVLFTKVKPSVNHIGFPSLIKTAESSKYVDMEKASRMPGIRRHRRNKNEKHHLSMGSIPSRHVDNGKPLCRRVDMIVNFEDIGWGNWIVYPKKYNAYRCEGACPIPLNETFKPTNHAYMKSVVKLYQPEKVECPLCVPIKMSPLSMLYYEGDEVVLRHHQEMIVEECGCS</sequence>
<keyword evidence="8 15" id="KW-0339">Growth factor</keyword>
<evidence type="ECO:0000256" key="14">
    <source>
        <dbReference type="ARBA" id="ARBA00077126"/>
    </source>
</evidence>
<dbReference type="GO" id="GO:0008083">
    <property type="term" value="F:growth factor activity"/>
    <property type="evidence" value="ECO:0007669"/>
    <property type="project" value="UniProtKB-KW"/>
</dbReference>
<evidence type="ECO:0000256" key="12">
    <source>
        <dbReference type="ARBA" id="ARBA00062069"/>
    </source>
</evidence>
<evidence type="ECO:0000256" key="17">
    <source>
        <dbReference type="SAM" id="Phobius"/>
    </source>
</evidence>
<dbReference type="InParanoid" id="F7B5A8"/>
<reference evidence="19" key="1">
    <citation type="journal article" date="2010" name="Science">
        <title>The genome of the Western clawed frog Xenopus tropicalis.</title>
        <authorList>
            <person name="Hellsten U."/>
            <person name="Harland R.M."/>
            <person name="Gilchrist M.J."/>
            <person name="Hendrix D."/>
            <person name="Jurka J."/>
            <person name="Kapitonov V."/>
            <person name="Ovcharenko I."/>
            <person name="Putnam N.H."/>
            <person name="Shu S."/>
            <person name="Taher L."/>
            <person name="Blitz I.L."/>
            <person name="Blumberg B."/>
            <person name="Dichmann D.S."/>
            <person name="Dubchak I."/>
            <person name="Amaya E."/>
            <person name="Detter J.C."/>
            <person name="Fletcher R."/>
            <person name="Gerhard D.S."/>
            <person name="Goodstein D."/>
            <person name="Graves T."/>
            <person name="Grigoriev I.V."/>
            <person name="Grimwood J."/>
            <person name="Kawashima T."/>
            <person name="Lindquist E."/>
            <person name="Lucas S.M."/>
            <person name="Mead P.E."/>
            <person name="Mitros T."/>
            <person name="Ogino H."/>
            <person name="Ohta Y."/>
            <person name="Poliakov A.V."/>
            <person name="Pollet N."/>
            <person name="Robert J."/>
            <person name="Salamov A."/>
            <person name="Sater A.K."/>
            <person name="Schmutz J."/>
            <person name="Terry A."/>
            <person name="Vize P.D."/>
            <person name="Warren W.C."/>
            <person name="Wells D."/>
            <person name="Wills A."/>
            <person name="Wilson R.K."/>
            <person name="Zimmerman L.B."/>
            <person name="Zorn A.M."/>
            <person name="Grainger R."/>
            <person name="Grammer T."/>
            <person name="Khokha M.K."/>
            <person name="Richardson P.M."/>
            <person name="Rokhsar D.S."/>
        </authorList>
    </citation>
    <scope>NUCLEOTIDE SEQUENCE [LARGE SCALE GENOMIC DNA]</scope>
    <source>
        <strain evidence="19">Nigerian</strain>
    </source>
</reference>
<dbReference type="Xenbase" id="XB-GENE-487169">
    <property type="gene designation" value="nodal1"/>
</dbReference>
<dbReference type="PANTHER" id="PTHR11848">
    <property type="entry name" value="TGF-BETA FAMILY"/>
    <property type="match status" value="1"/>
</dbReference>
<dbReference type="GO" id="GO:0005125">
    <property type="term" value="F:cytokine activity"/>
    <property type="evidence" value="ECO:0007669"/>
    <property type="project" value="UniProtKB-KW"/>
</dbReference>